<evidence type="ECO:0000313" key="4">
    <source>
        <dbReference type="Proteomes" id="UP001527925"/>
    </source>
</evidence>
<feature type="transmembrane region" description="Helical" evidence="2">
    <location>
        <begin position="12"/>
        <end position="30"/>
    </location>
</feature>
<feature type="transmembrane region" description="Helical" evidence="2">
    <location>
        <begin position="174"/>
        <end position="198"/>
    </location>
</feature>
<accession>A0ABR4NLG4</accession>
<proteinExistence type="predicted"/>
<feature type="transmembrane region" description="Helical" evidence="2">
    <location>
        <begin position="75"/>
        <end position="99"/>
    </location>
</feature>
<feature type="transmembrane region" description="Helical" evidence="2">
    <location>
        <begin position="402"/>
        <end position="425"/>
    </location>
</feature>
<dbReference type="Proteomes" id="UP001527925">
    <property type="component" value="Unassembled WGS sequence"/>
</dbReference>
<evidence type="ECO:0000313" key="3">
    <source>
        <dbReference type="EMBL" id="KAL2920352.1"/>
    </source>
</evidence>
<feature type="transmembrane region" description="Helical" evidence="2">
    <location>
        <begin position="42"/>
        <end position="63"/>
    </location>
</feature>
<feature type="transmembrane region" description="Helical" evidence="2">
    <location>
        <begin position="146"/>
        <end position="168"/>
    </location>
</feature>
<keyword evidence="2" id="KW-0472">Membrane</keyword>
<feature type="transmembrane region" description="Helical" evidence="2">
    <location>
        <begin position="210"/>
        <end position="232"/>
    </location>
</feature>
<comment type="caution">
    <text evidence="3">The sequence shown here is derived from an EMBL/GenBank/DDBJ whole genome shotgun (WGS) entry which is preliminary data.</text>
</comment>
<feature type="region of interest" description="Disordered" evidence="1">
    <location>
        <begin position="504"/>
        <end position="529"/>
    </location>
</feature>
<name>A0ABR4NLG4_9FUNG</name>
<keyword evidence="2" id="KW-0812">Transmembrane</keyword>
<feature type="transmembrane region" description="Helical" evidence="2">
    <location>
        <begin position="437"/>
        <end position="460"/>
    </location>
</feature>
<keyword evidence="4" id="KW-1185">Reference proteome</keyword>
<feature type="transmembrane region" description="Helical" evidence="2">
    <location>
        <begin position="372"/>
        <end position="390"/>
    </location>
</feature>
<gene>
    <name evidence="3" type="ORF">HK105_200425</name>
</gene>
<feature type="transmembrane region" description="Helical" evidence="2">
    <location>
        <begin position="466"/>
        <end position="489"/>
    </location>
</feature>
<reference evidence="3 4" key="1">
    <citation type="submission" date="2023-09" db="EMBL/GenBank/DDBJ databases">
        <title>Pangenome analysis of Batrachochytrium dendrobatidis and related Chytrids.</title>
        <authorList>
            <person name="Yacoub M.N."/>
            <person name="Stajich J.E."/>
            <person name="James T.Y."/>
        </authorList>
    </citation>
    <scope>NUCLEOTIDE SEQUENCE [LARGE SCALE GENOMIC DNA]</scope>
    <source>
        <strain evidence="3 4">JEL0888</strain>
    </source>
</reference>
<protein>
    <submittedName>
        <fullName evidence="3">Uncharacterized protein</fullName>
    </submittedName>
</protein>
<dbReference type="EMBL" id="JADGIZ020000001">
    <property type="protein sequence ID" value="KAL2920352.1"/>
    <property type="molecule type" value="Genomic_DNA"/>
</dbReference>
<evidence type="ECO:0000256" key="2">
    <source>
        <dbReference type="SAM" id="Phobius"/>
    </source>
</evidence>
<feature type="transmembrane region" description="Helical" evidence="2">
    <location>
        <begin position="111"/>
        <end position="134"/>
    </location>
</feature>
<sequence length="529" mass="56476">MPNKLYGVCARIACALIPLYLALGIAVSVIEDYDLIARATQLLSVILIGSFFIAELEILRLLLPAYGIASPTIVTRLQIASAVVALLVTIPICIVAANRQLSKLRLGSSTLMVWTGLIATYDVSQQIIMLHYVLRKLKNPPVWFRPRFVVMTSACITCIIVGIAIETLLSHIHIMWSSIASTTVCGFTLVSAEVMSLLRELINSPNAGCLAAAAALSAAAHEALAVAAVLLAKALMVIPASKIAGSLDSVHSTNKQPNKRRRARAMDPPLISLIAFSIVVAASAICLLIQIRTLPNKPYDSCLRTVCCMIPPKLAISISLCLSSDRHVLYPLAQMSSAIQTQVLLLAELEMLRLLLPEHGVLSPTIVTRPQVASAAAASIILLFLCASAAQLAPERTVETILVGWMSVVGLYDTMQQILMLHFVLSRLRNPPALFRTKFAAMTAACVALMIVGAVLDLAMTDVDMVWPGFAIAVASAFLLVSAEAMCLLRETACSRPSVVGMQGGKPSKTVESAGSTRGVAQSIEMSEA</sequence>
<feature type="transmembrane region" description="Helical" evidence="2">
    <location>
        <begin position="270"/>
        <end position="289"/>
    </location>
</feature>
<evidence type="ECO:0000256" key="1">
    <source>
        <dbReference type="SAM" id="MobiDB-lite"/>
    </source>
</evidence>
<feature type="compositionally biased region" description="Polar residues" evidence="1">
    <location>
        <begin position="510"/>
        <end position="520"/>
    </location>
</feature>
<keyword evidence="2" id="KW-1133">Transmembrane helix</keyword>
<organism evidence="3 4">
    <name type="scientific">Polyrhizophydium stewartii</name>
    <dbReference type="NCBI Taxonomy" id="2732419"/>
    <lineage>
        <taxon>Eukaryota</taxon>
        <taxon>Fungi</taxon>
        <taxon>Fungi incertae sedis</taxon>
        <taxon>Chytridiomycota</taxon>
        <taxon>Chytridiomycota incertae sedis</taxon>
        <taxon>Chytridiomycetes</taxon>
        <taxon>Rhizophydiales</taxon>
        <taxon>Rhizophydiales incertae sedis</taxon>
        <taxon>Polyrhizophydium</taxon>
    </lineage>
</organism>